<dbReference type="GO" id="GO:0005634">
    <property type="term" value="C:nucleus"/>
    <property type="evidence" value="ECO:0007669"/>
    <property type="project" value="UniProtKB-SubCell"/>
</dbReference>
<keyword evidence="3 6" id="KW-0863">Zinc-finger</keyword>
<protein>
    <recommendedName>
        <fullName evidence="7">GATA-type domain-containing protein</fullName>
    </recommendedName>
</protein>
<dbReference type="SUPFAM" id="SSF57716">
    <property type="entry name" value="Glucocorticoid receptor-like (DNA-binding domain)"/>
    <property type="match status" value="2"/>
</dbReference>
<dbReference type="GO" id="GO:0000981">
    <property type="term" value="F:DNA-binding transcription factor activity, RNA polymerase II-specific"/>
    <property type="evidence" value="ECO:0007669"/>
    <property type="project" value="TreeGrafter"/>
</dbReference>
<keyword evidence="4" id="KW-0862">Zinc</keyword>
<evidence type="ECO:0000259" key="7">
    <source>
        <dbReference type="PROSITE" id="PS50114"/>
    </source>
</evidence>
<dbReference type="PANTHER" id="PTHR10071:SF312">
    <property type="entry name" value="GATA-TYPE DOMAIN-CONTAINING PROTEIN"/>
    <property type="match status" value="1"/>
</dbReference>
<comment type="subcellular location">
    <subcellularLocation>
        <location evidence="1">Nucleus</location>
    </subcellularLocation>
</comment>
<dbReference type="GO" id="GO:0045165">
    <property type="term" value="P:cell fate commitment"/>
    <property type="evidence" value="ECO:0007669"/>
    <property type="project" value="TreeGrafter"/>
</dbReference>
<dbReference type="GO" id="GO:0045944">
    <property type="term" value="P:positive regulation of transcription by RNA polymerase II"/>
    <property type="evidence" value="ECO:0007669"/>
    <property type="project" value="TreeGrafter"/>
</dbReference>
<evidence type="ECO:0000256" key="3">
    <source>
        <dbReference type="ARBA" id="ARBA00022771"/>
    </source>
</evidence>
<dbReference type="Proteomes" id="UP001221142">
    <property type="component" value="Unassembled WGS sequence"/>
</dbReference>
<dbReference type="InterPro" id="IPR000679">
    <property type="entry name" value="Znf_GATA"/>
</dbReference>
<dbReference type="InterPro" id="IPR039355">
    <property type="entry name" value="Transcription_factor_GATA"/>
</dbReference>
<evidence type="ECO:0000256" key="4">
    <source>
        <dbReference type="ARBA" id="ARBA00022833"/>
    </source>
</evidence>
<evidence type="ECO:0000313" key="8">
    <source>
        <dbReference type="EMBL" id="KAJ7622034.1"/>
    </source>
</evidence>
<reference evidence="8" key="1">
    <citation type="submission" date="2023-03" db="EMBL/GenBank/DDBJ databases">
        <title>Massive genome expansion in bonnet fungi (Mycena s.s.) driven by repeated elements and novel gene families across ecological guilds.</title>
        <authorList>
            <consortium name="Lawrence Berkeley National Laboratory"/>
            <person name="Harder C.B."/>
            <person name="Miyauchi S."/>
            <person name="Viragh M."/>
            <person name="Kuo A."/>
            <person name="Thoen E."/>
            <person name="Andreopoulos B."/>
            <person name="Lu D."/>
            <person name="Skrede I."/>
            <person name="Drula E."/>
            <person name="Henrissat B."/>
            <person name="Morin E."/>
            <person name="Kohler A."/>
            <person name="Barry K."/>
            <person name="LaButti K."/>
            <person name="Morin E."/>
            <person name="Salamov A."/>
            <person name="Lipzen A."/>
            <person name="Mereny Z."/>
            <person name="Hegedus B."/>
            <person name="Baldrian P."/>
            <person name="Stursova M."/>
            <person name="Weitz H."/>
            <person name="Taylor A."/>
            <person name="Grigoriev I.V."/>
            <person name="Nagy L.G."/>
            <person name="Martin F."/>
            <person name="Kauserud H."/>
        </authorList>
    </citation>
    <scope>NUCLEOTIDE SEQUENCE</scope>
    <source>
        <strain evidence="8">9284</strain>
    </source>
</reference>
<comment type="caution">
    <text evidence="8">The sequence shown here is derived from an EMBL/GenBank/DDBJ whole genome shotgun (WGS) entry which is preliminary data.</text>
</comment>
<name>A0AAD7FI86_9AGAR</name>
<dbReference type="EMBL" id="JARKIF010000015">
    <property type="protein sequence ID" value="KAJ7622034.1"/>
    <property type="molecule type" value="Genomic_DNA"/>
</dbReference>
<evidence type="ECO:0000256" key="6">
    <source>
        <dbReference type="PROSITE-ProRule" id="PRU00094"/>
    </source>
</evidence>
<dbReference type="AlphaFoldDB" id="A0AAD7FI86"/>
<dbReference type="GO" id="GO:0000122">
    <property type="term" value="P:negative regulation of transcription by RNA polymerase II"/>
    <property type="evidence" value="ECO:0007669"/>
    <property type="project" value="TreeGrafter"/>
</dbReference>
<dbReference type="Pfam" id="PF00320">
    <property type="entry name" value="GATA"/>
    <property type="match status" value="2"/>
</dbReference>
<dbReference type="PRINTS" id="PR00619">
    <property type="entry name" value="GATAZNFINGER"/>
</dbReference>
<dbReference type="PROSITE" id="PS00344">
    <property type="entry name" value="GATA_ZN_FINGER_1"/>
    <property type="match status" value="1"/>
</dbReference>
<gene>
    <name evidence="8" type="ORF">FB45DRAFT_1031732</name>
</gene>
<evidence type="ECO:0000256" key="1">
    <source>
        <dbReference type="ARBA" id="ARBA00004123"/>
    </source>
</evidence>
<evidence type="ECO:0000256" key="2">
    <source>
        <dbReference type="ARBA" id="ARBA00022723"/>
    </source>
</evidence>
<dbReference type="GO" id="GO:0008270">
    <property type="term" value="F:zinc ion binding"/>
    <property type="evidence" value="ECO:0007669"/>
    <property type="project" value="UniProtKB-KW"/>
</dbReference>
<dbReference type="PROSITE" id="PS50114">
    <property type="entry name" value="GATA_ZN_FINGER_2"/>
    <property type="match status" value="2"/>
</dbReference>
<keyword evidence="2" id="KW-0479">Metal-binding</keyword>
<dbReference type="PANTHER" id="PTHR10071">
    <property type="entry name" value="TRANSCRIPTION FACTOR GATA FAMILY MEMBER"/>
    <property type="match status" value="1"/>
</dbReference>
<dbReference type="Gene3D" id="3.30.50.10">
    <property type="entry name" value="Erythroid Transcription Factor GATA-1, subunit A"/>
    <property type="match status" value="2"/>
</dbReference>
<organism evidence="8 9">
    <name type="scientific">Roridomyces roridus</name>
    <dbReference type="NCBI Taxonomy" id="1738132"/>
    <lineage>
        <taxon>Eukaryota</taxon>
        <taxon>Fungi</taxon>
        <taxon>Dikarya</taxon>
        <taxon>Basidiomycota</taxon>
        <taxon>Agaricomycotina</taxon>
        <taxon>Agaricomycetes</taxon>
        <taxon>Agaricomycetidae</taxon>
        <taxon>Agaricales</taxon>
        <taxon>Marasmiineae</taxon>
        <taxon>Mycenaceae</taxon>
        <taxon>Roridomyces</taxon>
    </lineage>
</organism>
<keyword evidence="9" id="KW-1185">Reference proteome</keyword>
<dbReference type="GO" id="GO:0000978">
    <property type="term" value="F:RNA polymerase II cis-regulatory region sequence-specific DNA binding"/>
    <property type="evidence" value="ECO:0007669"/>
    <property type="project" value="TreeGrafter"/>
</dbReference>
<feature type="domain" description="GATA-type" evidence="7">
    <location>
        <begin position="192"/>
        <end position="245"/>
    </location>
</feature>
<evidence type="ECO:0000256" key="5">
    <source>
        <dbReference type="ARBA" id="ARBA00023242"/>
    </source>
</evidence>
<proteinExistence type="predicted"/>
<accession>A0AAD7FI86</accession>
<dbReference type="InterPro" id="IPR013088">
    <property type="entry name" value="Znf_NHR/GATA"/>
</dbReference>
<feature type="domain" description="GATA-type" evidence="7">
    <location>
        <begin position="136"/>
        <end position="173"/>
    </location>
</feature>
<sequence length="250" mass="28133">MQRVPYTESSQSETWWDVDTMRNNLSAVRDIRGTPPYNPDYFVDAEVYSPNVALPLLSPPFHPMALWEPESKYSPDDREYWPHPPATTNNQWGTYPSPNPITPTRTISLPCPAPSSPSSISSPFTSPRPGATPKCCSHCSATSTPLWRRHPGTHQTLCNACGLYLQQRHKMRPRMLIAADQSSSSDDELDMVGGGPECSHCGTRRTSVWRRSKTGAKVCNACGVYARLRGRERPLELRRNKIRPRCKHIT</sequence>
<dbReference type="SMART" id="SM00401">
    <property type="entry name" value="ZnF_GATA"/>
    <property type="match status" value="2"/>
</dbReference>
<keyword evidence="5" id="KW-0539">Nucleus</keyword>
<dbReference type="CDD" id="cd00202">
    <property type="entry name" value="ZnF_GATA"/>
    <property type="match status" value="2"/>
</dbReference>
<evidence type="ECO:0000313" key="9">
    <source>
        <dbReference type="Proteomes" id="UP001221142"/>
    </source>
</evidence>